<dbReference type="Proteomes" id="UP001055439">
    <property type="component" value="Chromosome 8"/>
</dbReference>
<feature type="compositionally biased region" description="Basic and acidic residues" evidence="1">
    <location>
        <begin position="1"/>
        <end position="12"/>
    </location>
</feature>
<dbReference type="OrthoDB" id="10264446at2759"/>
<sequence length="137" mass="15660">MHAKGKTGEKTQIEGPSYAPSKVKLQQKRDLIATTCCSTLQNPSFVTALFLPSPEDVADREQRCLFSHMKSDLSPLQRPDDESRSRKNSRFYHFKEARTNDGCDRRKDPLFHTLLPATKEGHPKAGWISRAKFLFRP</sequence>
<evidence type="ECO:0000313" key="2">
    <source>
        <dbReference type="EMBL" id="URE23432.1"/>
    </source>
</evidence>
<reference evidence="2" key="1">
    <citation type="submission" date="2022-05" db="EMBL/GenBank/DDBJ databases">
        <title>The Musa troglodytarum L. genome provides insights into the mechanism of non-climacteric behaviour and enrichment of carotenoids.</title>
        <authorList>
            <person name="Wang J."/>
        </authorList>
    </citation>
    <scope>NUCLEOTIDE SEQUENCE</scope>
    <source>
        <tissue evidence="2">Leaf</tissue>
    </source>
</reference>
<feature type="region of interest" description="Disordered" evidence="1">
    <location>
        <begin position="69"/>
        <end position="91"/>
    </location>
</feature>
<gene>
    <name evidence="2" type="ORF">MUK42_37622</name>
</gene>
<feature type="region of interest" description="Disordered" evidence="1">
    <location>
        <begin position="1"/>
        <end position="21"/>
    </location>
</feature>
<name>A0A9E7H455_9LILI</name>
<proteinExistence type="predicted"/>
<keyword evidence="3" id="KW-1185">Reference proteome</keyword>
<dbReference type="AlphaFoldDB" id="A0A9E7H455"/>
<evidence type="ECO:0000256" key="1">
    <source>
        <dbReference type="SAM" id="MobiDB-lite"/>
    </source>
</evidence>
<dbReference type="EMBL" id="CP097510">
    <property type="protein sequence ID" value="URE23432.1"/>
    <property type="molecule type" value="Genomic_DNA"/>
</dbReference>
<protein>
    <submittedName>
        <fullName evidence="2">Uncharacterized protein</fullName>
    </submittedName>
</protein>
<accession>A0A9E7H455</accession>
<evidence type="ECO:0000313" key="3">
    <source>
        <dbReference type="Proteomes" id="UP001055439"/>
    </source>
</evidence>
<organism evidence="2 3">
    <name type="scientific">Musa troglodytarum</name>
    <name type="common">fe'i banana</name>
    <dbReference type="NCBI Taxonomy" id="320322"/>
    <lineage>
        <taxon>Eukaryota</taxon>
        <taxon>Viridiplantae</taxon>
        <taxon>Streptophyta</taxon>
        <taxon>Embryophyta</taxon>
        <taxon>Tracheophyta</taxon>
        <taxon>Spermatophyta</taxon>
        <taxon>Magnoliopsida</taxon>
        <taxon>Liliopsida</taxon>
        <taxon>Zingiberales</taxon>
        <taxon>Musaceae</taxon>
        <taxon>Musa</taxon>
    </lineage>
</organism>